<dbReference type="PANTHER" id="PTHR32309">
    <property type="entry name" value="TYROSINE-PROTEIN KINASE"/>
    <property type="match status" value="1"/>
</dbReference>
<feature type="transmembrane region" description="Helical" evidence="2">
    <location>
        <begin position="397"/>
        <end position="415"/>
    </location>
</feature>
<evidence type="ECO:0000313" key="3">
    <source>
        <dbReference type="EMBL" id="MTH63244.1"/>
    </source>
</evidence>
<evidence type="ECO:0000256" key="2">
    <source>
        <dbReference type="SAM" id="Phobius"/>
    </source>
</evidence>
<gene>
    <name evidence="3" type="ORF">GL284_03045</name>
</gene>
<organism evidence="3 4">
    <name type="scientific">Paracoccus shanxieyensis</name>
    <dbReference type="NCBI Taxonomy" id="2675752"/>
    <lineage>
        <taxon>Bacteria</taxon>
        <taxon>Pseudomonadati</taxon>
        <taxon>Pseudomonadota</taxon>
        <taxon>Alphaproteobacteria</taxon>
        <taxon>Rhodobacterales</taxon>
        <taxon>Paracoccaceae</taxon>
        <taxon>Paracoccus</taxon>
    </lineage>
</organism>
<accession>A0A6L6IXB1</accession>
<feature type="transmembrane region" description="Helical" evidence="2">
    <location>
        <begin position="456"/>
        <end position="475"/>
    </location>
</feature>
<reference evidence="3 4" key="1">
    <citation type="submission" date="2019-11" db="EMBL/GenBank/DDBJ databases">
        <authorList>
            <person name="Dong K."/>
        </authorList>
    </citation>
    <scope>NUCLEOTIDE SEQUENCE [LARGE SCALE GENOMIC DNA]</scope>
    <source>
        <strain evidence="3 4">DK608</strain>
    </source>
</reference>
<keyword evidence="2" id="KW-1133">Transmembrane helix</keyword>
<evidence type="ECO:0000313" key="4">
    <source>
        <dbReference type="Proteomes" id="UP000478740"/>
    </source>
</evidence>
<keyword evidence="2" id="KW-0812">Transmembrane</keyword>
<dbReference type="Proteomes" id="UP000478740">
    <property type="component" value="Unassembled WGS sequence"/>
</dbReference>
<name>A0A6L6IXB1_9RHOB</name>
<dbReference type="AlphaFoldDB" id="A0A6L6IXB1"/>
<protein>
    <submittedName>
        <fullName evidence="3">Lipopolysaccharide biosynthesis protein</fullName>
    </submittedName>
</protein>
<evidence type="ECO:0000256" key="1">
    <source>
        <dbReference type="SAM" id="Coils"/>
    </source>
</evidence>
<dbReference type="RefSeq" id="WP_155043172.1">
    <property type="nucleotide sequence ID" value="NZ_WMIH01000005.1"/>
</dbReference>
<dbReference type="InterPro" id="IPR050445">
    <property type="entry name" value="Bact_polysacc_biosynth/exp"/>
</dbReference>
<feature type="transmembrane region" description="Helical" evidence="2">
    <location>
        <begin position="12"/>
        <end position="31"/>
    </location>
</feature>
<feature type="coiled-coil region" evidence="1">
    <location>
        <begin position="203"/>
        <end position="266"/>
    </location>
</feature>
<keyword evidence="4" id="KW-1185">Reference proteome</keyword>
<keyword evidence="1" id="KW-0175">Coiled coil</keyword>
<dbReference type="EMBL" id="WMII01000002">
    <property type="protein sequence ID" value="MTH63244.1"/>
    <property type="molecule type" value="Genomic_DNA"/>
</dbReference>
<proteinExistence type="predicted"/>
<sequence>MQDLISMIRRRLPLIMTIMVFGILTSLYLIISSPRIYESSAVIQVDTPAAISQGSDSSLPASRRVQLIEQRLTARSNILDVIERLKLFADSPGMSETDKIGALRSSIRIESIQAPGVSADSSMSLAAIVISARAETAETAAAIANDFANSVVNRDRENRAARIVETRDYLTSEENRLGESLAEQDRTMADFTARYEDALPAAQEYLQTELAQLNASVNALERDIMGLQRDRLALEETPVGADARPSATLVQQIRTAEIELAQARRTLAAGHPEIKRLEDNLARLNSGDESTSDLGLRQAALIDRQQDQLAAQRTALQSRIQEIERARSRAPQVARDLENMTRQQRRLQDRYNEISRQLASVETQQMLMDNDQAERFVMLERALPPEYPALSNRKKSAVLGAGGSFALAFGIALLLELMRPVLRRTEQFARATGTRPVIALPYLPTAREMRNRRLKYIYVAVLLAVGIFVALWLMGSIPGLQSPAVVPDPSQGIG</sequence>
<feature type="coiled-coil region" evidence="1">
    <location>
        <begin position="306"/>
        <end position="364"/>
    </location>
</feature>
<comment type="caution">
    <text evidence="3">The sequence shown here is derived from an EMBL/GenBank/DDBJ whole genome shotgun (WGS) entry which is preliminary data.</text>
</comment>
<dbReference type="PANTHER" id="PTHR32309:SF31">
    <property type="entry name" value="CAPSULAR EXOPOLYSACCHARIDE FAMILY"/>
    <property type="match status" value="1"/>
</dbReference>
<keyword evidence="2" id="KW-0472">Membrane</keyword>